<dbReference type="SUPFAM" id="SSF54695">
    <property type="entry name" value="POZ domain"/>
    <property type="match status" value="1"/>
</dbReference>
<protein>
    <recommendedName>
        <fullName evidence="2">BTB domain-containing protein</fullName>
    </recommendedName>
</protein>
<feature type="region of interest" description="Disordered" evidence="1">
    <location>
        <begin position="74"/>
        <end position="98"/>
    </location>
</feature>
<dbReference type="Gene3D" id="3.30.710.10">
    <property type="entry name" value="Potassium Channel Kv1.1, Chain A"/>
    <property type="match status" value="1"/>
</dbReference>
<dbReference type="InterPro" id="IPR000210">
    <property type="entry name" value="BTB/POZ_dom"/>
</dbReference>
<reference evidence="3 4" key="1">
    <citation type="submission" date="2016-04" db="EMBL/GenBank/DDBJ databases">
        <title>A degradative enzymes factory behind the ericoid mycorrhizal symbiosis.</title>
        <authorList>
            <consortium name="DOE Joint Genome Institute"/>
            <person name="Martino E."/>
            <person name="Morin E."/>
            <person name="Grelet G."/>
            <person name="Kuo A."/>
            <person name="Kohler A."/>
            <person name="Daghino S."/>
            <person name="Barry K."/>
            <person name="Choi C."/>
            <person name="Cichocki N."/>
            <person name="Clum A."/>
            <person name="Copeland A."/>
            <person name="Hainaut M."/>
            <person name="Haridas S."/>
            <person name="Labutti K."/>
            <person name="Lindquist E."/>
            <person name="Lipzen A."/>
            <person name="Khouja H.-R."/>
            <person name="Murat C."/>
            <person name="Ohm R."/>
            <person name="Olson A."/>
            <person name="Spatafora J."/>
            <person name="Veneault-Fourrey C."/>
            <person name="Henrissat B."/>
            <person name="Grigoriev I."/>
            <person name="Martin F."/>
            <person name="Perotto S."/>
        </authorList>
    </citation>
    <scope>NUCLEOTIDE SEQUENCE [LARGE SCALE GENOMIC DNA]</scope>
    <source>
        <strain evidence="3 4">E</strain>
    </source>
</reference>
<dbReference type="InParanoid" id="A0A2J6T768"/>
<dbReference type="InterPro" id="IPR011333">
    <property type="entry name" value="SKP1/BTB/POZ_sf"/>
</dbReference>
<dbReference type="GeneID" id="36591301"/>
<dbReference type="Proteomes" id="UP000235371">
    <property type="component" value="Unassembled WGS sequence"/>
</dbReference>
<evidence type="ECO:0000313" key="4">
    <source>
        <dbReference type="Proteomes" id="UP000235371"/>
    </source>
</evidence>
<feature type="domain" description="BTB" evidence="2">
    <location>
        <begin position="118"/>
        <end position="174"/>
    </location>
</feature>
<dbReference type="AlphaFoldDB" id="A0A2J6T768"/>
<feature type="compositionally biased region" description="Low complexity" evidence="1">
    <location>
        <begin position="83"/>
        <end position="93"/>
    </location>
</feature>
<dbReference type="PROSITE" id="PS50097">
    <property type="entry name" value="BTB"/>
    <property type="match status" value="1"/>
</dbReference>
<dbReference type="OrthoDB" id="3496234at2759"/>
<evidence type="ECO:0000313" key="3">
    <source>
        <dbReference type="EMBL" id="PMD58857.1"/>
    </source>
</evidence>
<dbReference type="RefSeq" id="XP_024735761.1">
    <property type="nucleotide sequence ID" value="XM_024883224.1"/>
</dbReference>
<sequence length="375" mass="42002">MEKHPTGGVAGVQAPYENQRPIPKIALDTSILTNKTPAVICKEAPSSICQQSFSNAPPTDTNSKTSTSTKYWCNSSTQPMDKSSNSSTSTYYSRPFEDSKNERRVSIEKLQLGPLTEESVNILVESDGIIRNFLVHTQLLCHFSPYFRSFFGKREPKVFTTEVQTSKYTNELDFESHEEDKTKDEGRVAIAIKVNIPTAKVQQGFRLPGALGDVKHAVFATFVDWLYLGPGKFEPKDANKANQLLIPLWVLAGRLGISSCQNDCIAAIEDNRKRNRTITTSMIGWVYSNTREYGKNNCGLKNLLVDQCALALDEKWLLEGMQQPGFAEQFTTECLFDIIARMRFLLRDSGLGEGSLAISPRSRRYWIEDGEGNTI</sequence>
<gene>
    <name evidence="3" type="ORF">K444DRAFT_630524</name>
</gene>
<accession>A0A2J6T768</accession>
<evidence type="ECO:0000259" key="2">
    <source>
        <dbReference type="PROSITE" id="PS50097"/>
    </source>
</evidence>
<name>A0A2J6T768_9HELO</name>
<organism evidence="3 4">
    <name type="scientific">Hyaloscypha bicolor E</name>
    <dbReference type="NCBI Taxonomy" id="1095630"/>
    <lineage>
        <taxon>Eukaryota</taxon>
        <taxon>Fungi</taxon>
        <taxon>Dikarya</taxon>
        <taxon>Ascomycota</taxon>
        <taxon>Pezizomycotina</taxon>
        <taxon>Leotiomycetes</taxon>
        <taxon>Helotiales</taxon>
        <taxon>Hyaloscyphaceae</taxon>
        <taxon>Hyaloscypha</taxon>
        <taxon>Hyaloscypha bicolor</taxon>
    </lineage>
</organism>
<keyword evidence="4" id="KW-1185">Reference proteome</keyword>
<dbReference type="EMBL" id="KZ613817">
    <property type="protein sequence ID" value="PMD58857.1"/>
    <property type="molecule type" value="Genomic_DNA"/>
</dbReference>
<evidence type="ECO:0000256" key="1">
    <source>
        <dbReference type="SAM" id="MobiDB-lite"/>
    </source>
</evidence>
<proteinExistence type="predicted"/>